<feature type="transmembrane region" description="Helical" evidence="3">
    <location>
        <begin position="295"/>
        <end position="319"/>
    </location>
</feature>
<dbReference type="PANTHER" id="PTHR44227:SF3">
    <property type="entry name" value="PROTEIN O-MANNOSYL-TRANSFERASE TMTC4"/>
    <property type="match status" value="1"/>
</dbReference>
<keyword evidence="3" id="KW-0472">Membrane</keyword>
<dbReference type="GO" id="GO:0030968">
    <property type="term" value="P:endoplasmic reticulum unfolded protein response"/>
    <property type="evidence" value="ECO:0007669"/>
    <property type="project" value="TreeGrafter"/>
</dbReference>
<feature type="transmembrane region" description="Helical" evidence="3">
    <location>
        <begin position="162"/>
        <end position="195"/>
    </location>
</feature>
<evidence type="ECO:0000256" key="3">
    <source>
        <dbReference type="SAM" id="Phobius"/>
    </source>
</evidence>
<evidence type="ECO:0000256" key="1">
    <source>
        <dbReference type="ARBA" id="ARBA00022737"/>
    </source>
</evidence>
<feature type="transmembrane region" description="Helical" evidence="3">
    <location>
        <begin position="325"/>
        <end position="344"/>
    </location>
</feature>
<accession>A0AAE9Y488</accession>
<feature type="transmembrane region" description="Helical" evidence="3">
    <location>
        <begin position="102"/>
        <end position="120"/>
    </location>
</feature>
<dbReference type="EMBL" id="CP116942">
    <property type="protein sequence ID" value="WCO65907.1"/>
    <property type="molecule type" value="Genomic_DNA"/>
</dbReference>
<evidence type="ECO:0000256" key="2">
    <source>
        <dbReference type="ARBA" id="ARBA00022803"/>
    </source>
</evidence>
<protein>
    <recommendedName>
        <fullName evidence="6">Glycosyltransferase RgtA/B/C/D-like domain-containing protein</fullName>
    </recommendedName>
</protein>
<sequence>MAALVVALGAAGATVAAHTPSWHAPFVGDDAEALLWALGSEGPLPRPNPHLRPLTLASLRADHAVAGLDPWAYHLTNIALHLAVGALVAGCASALHRRLRPGAPGSALVGAAVGAVFVLLPTHTEAVSWVIGRSYVLAAAGALGATWVWFRGDGPPRPTARAAASGALLLGLLANEVAITTPFAVAALAAGLAWARPRGERDVRGAVLGTAPLVLVGLAYLALRVLTLGSLGGAYGAEGSYDAGPRLVGRALALVARAVVPGVGPLGWVVAAVVGAVAVGVVVVTRWWRTPGARLAAGAVGAALLAALPGAGLGVSLTSTEGERLAYVASGFLVLALVGPVAAAVDAVGRAPGRRLGAAAVAAVAVVTAAVGLAGIDARWREAGALAGAVHGDRRAFADEGAGAVVLVAPDTLEGAYVGRNALAATTLLEHGWTDPTQVTEVVPVALSAPDATIPVRPVAGADRTWRIDLSGDDVAPAPVPGGGPAFEVEGVAVRRVAADTLQVELGPGVDLSTVWYLSGGRLRPLRPAGG</sequence>
<keyword evidence="1" id="KW-0677">Repeat</keyword>
<keyword evidence="3" id="KW-1133">Transmembrane helix</keyword>
<evidence type="ECO:0000313" key="4">
    <source>
        <dbReference type="EMBL" id="WCO65907.1"/>
    </source>
</evidence>
<dbReference type="GO" id="GO:0000030">
    <property type="term" value="F:mannosyltransferase activity"/>
    <property type="evidence" value="ECO:0007669"/>
    <property type="project" value="TreeGrafter"/>
</dbReference>
<keyword evidence="3" id="KW-0812">Transmembrane</keyword>
<dbReference type="PANTHER" id="PTHR44227">
    <property type="match status" value="1"/>
</dbReference>
<feature type="transmembrane region" description="Helical" evidence="3">
    <location>
        <begin position="356"/>
        <end position="376"/>
    </location>
</feature>
<keyword evidence="2" id="KW-0802">TPR repeat</keyword>
<dbReference type="AlphaFoldDB" id="A0AAE9Y488"/>
<organism evidence="4 5">
    <name type="scientific">Iamia majanohamensis</name>
    <dbReference type="NCBI Taxonomy" id="467976"/>
    <lineage>
        <taxon>Bacteria</taxon>
        <taxon>Bacillati</taxon>
        <taxon>Actinomycetota</taxon>
        <taxon>Acidimicrobiia</taxon>
        <taxon>Acidimicrobiales</taxon>
        <taxon>Iamiaceae</taxon>
        <taxon>Iamia</taxon>
    </lineage>
</organism>
<proteinExistence type="predicted"/>
<keyword evidence="5" id="KW-1185">Reference proteome</keyword>
<feature type="transmembrane region" description="Helical" evidence="3">
    <location>
        <begin position="207"/>
        <end position="231"/>
    </location>
</feature>
<name>A0AAE9Y488_9ACTN</name>
<dbReference type="Proteomes" id="UP001216390">
    <property type="component" value="Chromosome"/>
</dbReference>
<evidence type="ECO:0008006" key="6">
    <source>
        <dbReference type="Google" id="ProtNLM"/>
    </source>
</evidence>
<feature type="transmembrane region" description="Helical" evidence="3">
    <location>
        <begin position="266"/>
        <end position="288"/>
    </location>
</feature>
<dbReference type="RefSeq" id="WP_272735433.1">
    <property type="nucleotide sequence ID" value="NZ_CP116942.1"/>
</dbReference>
<dbReference type="KEGG" id="ima:PO878_15500"/>
<evidence type="ECO:0000313" key="5">
    <source>
        <dbReference type="Proteomes" id="UP001216390"/>
    </source>
</evidence>
<dbReference type="GO" id="GO:0035269">
    <property type="term" value="P:protein O-linked glycosylation via mannose"/>
    <property type="evidence" value="ECO:0007669"/>
    <property type="project" value="TreeGrafter"/>
</dbReference>
<feature type="transmembrane region" description="Helical" evidence="3">
    <location>
        <begin position="126"/>
        <end position="150"/>
    </location>
</feature>
<gene>
    <name evidence="4" type="ORF">PO878_15500</name>
</gene>
<reference evidence="4" key="1">
    <citation type="submission" date="2023-01" db="EMBL/GenBank/DDBJ databases">
        <title>The diversity of Class Acidimicrobiia in South China Sea sediment environments and the proposal of Iamia marina sp. nov., a novel species of the genus Iamia.</title>
        <authorList>
            <person name="He Y."/>
            <person name="Tian X."/>
        </authorList>
    </citation>
    <scope>NUCLEOTIDE SEQUENCE</scope>
    <source>
        <strain evidence="4">DSM 19957</strain>
    </source>
</reference>
<dbReference type="InterPro" id="IPR052346">
    <property type="entry name" value="O-mannosyl-transferase_TMTC"/>
</dbReference>